<evidence type="ECO:0000256" key="1">
    <source>
        <dbReference type="ARBA" id="ARBA00001947"/>
    </source>
</evidence>
<dbReference type="Proteomes" id="UP000787472">
    <property type="component" value="Unassembled WGS sequence"/>
</dbReference>
<keyword evidence="3" id="KW-0378">Hydrolase</keyword>
<reference evidence="7" key="1">
    <citation type="submission" date="2020-03" db="EMBL/GenBank/DDBJ databases">
        <authorList>
            <person name="Guo F."/>
        </authorList>
    </citation>
    <scope>NUCLEOTIDE SEQUENCE</scope>
    <source>
        <strain evidence="7">JCM 30134</strain>
    </source>
</reference>
<evidence type="ECO:0000256" key="2">
    <source>
        <dbReference type="ARBA" id="ARBA00022723"/>
    </source>
</evidence>
<evidence type="ECO:0000313" key="7">
    <source>
        <dbReference type="EMBL" id="NHO66443.1"/>
    </source>
</evidence>
<feature type="compositionally biased region" description="Low complexity" evidence="5">
    <location>
        <begin position="159"/>
        <end position="173"/>
    </location>
</feature>
<proteinExistence type="predicted"/>
<dbReference type="EMBL" id="JAAONZ010000009">
    <property type="protein sequence ID" value="NHO66443.1"/>
    <property type="molecule type" value="Genomic_DNA"/>
</dbReference>
<feature type="domain" description="Succinylglutamate desuccinylase/Aspartoacylase catalytic" evidence="6">
    <location>
        <begin position="247"/>
        <end position="425"/>
    </location>
</feature>
<dbReference type="InterPro" id="IPR053138">
    <property type="entry name" value="N-alpha-Ac-DABA_deacetylase"/>
</dbReference>
<dbReference type="CDD" id="cd06251">
    <property type="entry name" value="M14_ASTE_ASPA-like"/>
    <property type="match status" value="1"/>
</dbReference>
<dbReference type="InterPro" id="IPR055438">
    <property type="entry name" value="AstE_AspA_cat"/>
</dbReference>
<dbReference type="GO" id="GO:0016788">
    <property type="term" value="F:hydrolase activity, acting on ester bonds"/>
    <property type="evidence" value="ECO:0007669"/>
    <property type="project" value="InterPro"/>
</dbReference>
<dbReference type="SUPFAM" id="SSF53187">
    <property type="entry name" value="Zn-dependent exopeptidases"/>
    <property type="match status" value="1"/>
</dbReference>
<evidence type="ECO:0000256" key="3">
    <source>
        <dbReference type="ARBA" id="ARBA00022801"/>
    </source>
</evidence>
<evidence type="ECO:0000256" key="5">
    <source>
        <dbReference type="SAM" id="MobiDB-lite"/>
    </source>
</evidence>
<evidence type="ECO:0000256" key="4">
    <source>
        <dbReference type="ARBA" id="ARBA00022833"/>
    </source>
</evidence>
<evidence type="ECO:0000313" key="8">
    <source>
        <dbReference type="Proteomes" id="UP000787472"/>
    </source>
</evidence>
<dbReference type="PANTHER" id="PTHR37326:SF2">
    <property type="entry name" value="SUCCINYLGLUTAMATE DESUCCINYLASE_ASPARTOACYLASE FAMILY PROTEIN"/>
    <property type="match status" value="1"/>
</dbReference>
<dbReference type="Pfam" id="PF24827">
    <property type="entry name" value="AstE_AspA_cat"/>
    <property type="match status" value="1"/>
</dbReference>
<protein>
    <submittedName>
        <fullName evidence="7">Succinylglutamate desuccinylase</fullName>
    </submittedName>
</protein>
<sequence>MTIKRATFFQKQVQKREDPFHSPVNQISGLSVKDLSFSLRRLLLCAATVAFFSHAAVANEIEARNIAEEARTLIVKTSAPRDNTHIGIDNPTRTTNAATVSQGAALSLADSGPASPPETDQAVPEAKSVDLAEPISTEDLNAVEEPPHTEPPAIGRPSAGEGAAATKTAAEAGVPADDATPKQTPKPTADQTPQTELSANIPAADTLLILGTKVPPSTSTRLAWSPSLSFEGLSMPTPVLVVNGAKNGPTLCLTAAVHGDELNGIEIVRRVLYSLDPQEVSGAVIGVPIVNLQGFRRNSRYLADRRDLNRYFPGNDTGSSASRIAHSFFNSVISHCDALVDLHTGSFDRTNLPQLRADLRDKDIAKLTHNFGATVVLHSTGAEGTLRRAAAENGIPAVTLEAGGPNRLQESIVSHGVAGVQTLLNSMGMIKKFSFWGKPEPVYYQSSWIRVNHGGILFSKARLGEKISAGDVLGTVTDPITNVSHDVVSPHQGRILGMALNQVMLPGFAAYHIGIAAKDETKAVPADDTETSQPLDADLSQADKVLNEEPGSTADLPTSKATTPSSIESE</sequence>
<dbReference type="Gene3D" id="3.40.630.10">
    <property type="entry name" value="Zn peptidases"/>
    <property type="match status" value="1"/>
</dbReference>
<gene>
    <name evidence="7" type="ORF">G8770_12920</name>
</gene>
<dbReference type="PANTHER" id="PTHR37326">
    <property type="entry name" value="BLL3975 PROTEIN"/>
    <property type="match status" value="1"/>
</dbReference>
<feature type="region of interest" description="Disordered" evidence="5">
    <location>
        <begin position="522"/>
        <end position="570"/>
    </location>
</feature>
<accession>A0A9E5MM68</accession>
<dbReference type="GO" id="GO:0046872">
    <property type="term" value="F:metal ion binding"/>
    <property type="evidence" value="ECO:0007669"/>
    <property type="project" value="UniProtKB-KW"/>
</dbReference>
<feature type="compositionally biased region" description="Polar residues" evidence="5">
    <location>
        <begin position="181"/>
        <end position="198"/>
    </location>
</feature>
<comment type="cofactor">
    <cofactor evidence="1">
        <name>Zn(2+)</name>
        <dbReference type="ChEBI" id="CHEBI:29105"/>
    </cofactor>
</comment>
<dbReference type="AlphaFoldDB" id="A0A9E5MM68"/>
<keyword evidence="8" id="KW-1185">Reference proteome</keyword>
<organism evidence="7 8">
    <name type="scientific">Pseudomaricurvus hydrocarbonicus</name>
    <dbReference type="NCBI Taxonomy" id="1470433"/>
    <lineage>
        <taxon>Bacteria</taxon>
        <taxon>Pseudomonadati</taxon>
        <taxon>Pseudomonadota</taxon>
        <taxon>Gammaproteobacteria</taxon>
        <taxon>Cellvibrionales</taxon>
        <taxon>Cellvibrionaceae</taxon>
        <taxon>Pseudomaricurvus</taxon>
    </lineage>
</organism>
<name>A0A9E5MM68_9GAMM</name>
<keyword evidence="2" id="KW-0479">Metal-binding</keyword>
<evidence type="ECO:0000259" key="6">
    <source>
        <dbReference type="Pfam" id="PF24827"/>
    </source>
</evidence>
<keyword evidence="4" id="KW-0862">Zinc</keyword>
<feature type="compositionally biased region" description="Polar residues" evidence="5">
    <location>
        <begin position="555"/>
        <end position="570"/>
    </location>
</feature>
<feature type="region of interest" description="Disordered" evidence="5">
    <location>
        <begin position="105"/>
        <end position="198"/>
    </location>
</feature>
<comment type="caution">
    <text evidence="7">The sequence shown here is derived from an EMBL/GenBank/DDBJ whole genome shotgun (WGS) entry which is preliminary data.</text>
</comment>